<dbReference type="PANTHER" id="PTHR30115">
    <property type="entry name" value="NITROGEN REGULATORY PROTEIN P-II"/>
    <property type="match status" value="1"/>
</dbReference>
<dbReference type="Proteomes" id="UP000253034">
    <property type="component" value="Unassembled WGS sequence"/>
</dbReference>
<keyword evidence="4" id="KW-1185">Reference proteome</keyword>
<dbReference type="GO" id="GO:0006808">
    <property type="term" value="P:regulation of nitrogen utilization"/>
    <property type="evidence" value="ECO:0007669"/>
    <property type="project" value="InterPro"/>
</dbReference>
<dbReference type="PANTHER" id="PTHR30115:SF11">
    <property type="entry name" value="NITROGEN REGULATORY PROTEIN P-II HOMOLOG"/>
    <property type="match status" value="1"/>
</dbReference>
<accession>A0A369AU38</accession>
<dbReference type="Gene3D" id="3.30.70.120">
    <property type="match status" value="1"/>
</dbReference>
<comment type="caution">
    <text evidence="3">The sequence shown here is derived from an EMBL/GenBank/DDBJ whole genome shotgun (WGS) entry which is preliminary data.</text>
</comment>
<dbReference type="InterPro" id="IPR015867">
    <property type="entry name" value="N-reg_PII/ATP_PRibTrfase_C"/>
</dbReference>
<dbReference type="PROSITE" id="PS51343">
    <property type="entry name" value="PII_GLNB_DOM"/>
    <property type="match status" value="1"/>
</dbReference>
<evidence type="ECO:0000256" key="1">
    <source>
        <dbReference type="PIRSR" id="PIRSR602187-50"/>
    </source>
</evidence>
<dbReference type="EMBL" id="QPJT01000020">
    <property type="protein sequence ID" value="RCX12731.1"/>
    <property type="molecule type" value="Genomic_DNA"/>
</dbReference>
<feature type="modified residue" description="O-UMP-tyrosine" evidence="1">
    <location>
        <position position="51"/>
    </location>
</feature>
<dbReference type="PRINTS" id="PR00340">
    <property type="entry name" value="PIIGLNB"/>
</dbReference>
<dbReference type="AlphaFoldDB" id="A0A369AU38"/>
<dbReference type="RefSeq" id="WP_114298799.1">
    <property type="nucleotide sequence ID" value="NZ_QPJT01000020.1"/>
</dbReference>
<dbReference type="InterPro" id="IPR017918">
    <property type="entry name" value="N-reg_PII_CS"/>
</dbReference>
<dbReference type="GO" id="GO:0030234">
    <property type="term" value="F:enzyme regulator activity"/>
    <property type="evidence" value="ECO:0007669"/>
    <property type="project" value="InterPro"/>
</dbReference>
<dbReference type="OrthoDB" id="9802729at2"/>
<dbReference type="InterPro" id="IPR011322">
    <property type="entry name" value="N-reg_PII-like_a/b"/>
</dbReference>
<dbReference type="GO" id="GO:0005524">
    <property type="term" value="F:ATP binding"/>
    <property type="evidence" value="ECO:0007669"/>
    <property type="project" value="TreeGrafter"/>
</dbReference>
<dbReference type="SUPFAM" id="SSF54913">
    <property type="entry name" value="GlnB-like"/>
    <property type="match status" value="1"/>
</dbReference>
<dbReference type="PROSITE" id="PS00638">
    <property type="entry name" value="PII_GLNB_CTER"/>
    <property type="match status" value="1"/>
</dbReference>
<dbReference type="InterPro" id="IPR002187">
    <property type="entry name" value="N-reg_PII"/>
</dbReference>
<keyword evidence="1" id="KW-0597">Phosphoprotein</keyword>
<evidence type="ECO:0000313" key="4">
    <source>
        <dbReference type="Proteomes" id="UP000253034"/>
    </source>
</evidence>
<gene>
    <name evidence="3" type="ORF">DFR58_12030</name>
</gene>
<dbReference type="GO" id="GO:0005829">
    <property type="term" value="C:cytosol"/>
    <property type="evidence" value="ECO:0007669"/>
    <property type="project" value="TreeGrafter"/>
</dbReference>
<name>A0A369AU38_9FIRM</name>
<dbReference type="Pfam" id="PF00543">
    <property type="entry name" value="P-II"/>
    <property type="match status" value="1"/>
</dbReference>
<dbReference type="SMART" id="SM00938">
    <property type="entry name" value="P-II"/>
    <property type="match status" value="1"/>
</dbReference>
<organism evidence="3 4">
    <name type="scientific">Anaerobacterium chartisolvens</name>
    <dbReference type="NCBI Taxonomy" id="1297424"/>
    <lineage>
        <taxon>Bacteria</taxon>
        <taxon>Bacillati</taxon>
        <taxon>Bacillota</taxon>
        <taxon>Clostridia</taxon>
        <taxon>Eubacteriales</taxon>
        <taxon>Oscillospiraceae</taxon>
        <taxon>Anaerobacterium</taxon>
    </lineage>
</organism>
<reference evidence="3 4" key="1">
    <citation type="submission" date="2018-07" db="EMBL/GenBank/DDBJ databases">
        <title>Genomic Encyclopedia of Type Strains, Phase IV (KMG-IV): sequencing the most valuable type-strain genomes for metagenomic binning, comparative biology and taxonomic classification.</title>
        <authorList>
            <person name="Goeker M."/>
        </authorList>
    </citation>
    <scope>NUCLEOTIDE SEQUENCE [LARGE SCALE GENOMIC DNA]</scope>
    <source>
        <strain evidence="3 4">DSM 27016</strain>
    </source>
</reference>
<evidence type="ECO:0000256" key="2">
    <source>
        <dbReference type="RuleBase" id="RU003936"/>
    </source>
</evidence>
<protein>
    <submittedName>
        <fullName evidence="3">Nitrogen regulatory protein P-II family</fullName>
    </submittedName>
</protein>
<proteinExistence type="inferred from homology"/>
<comment type="similarity">
    <text evidence="2">Belongs to the P(II) protein family.</text>
</comment>
<evidence type="ECO:0000313" key="3">
    <source>
        <dbReference type="EMBL" id="RCX12731.1"/>
    </source>
</evidence>
<sequence>MKKLEIITRPEKIEDVKEVMNEAGTYGMTVTMVSGCGMQKGRKEIYRGTEYSINLLPKIKIEAVVPDEAVEGLIQKITEAVRTGQVGDGKIFVYNVEDAVRIRTGTRGKDAI</sequence>